<evidence type="ECO:0000313" key="2">
    <source>
        <dbReference type="Proteomes" id="UP000502196"/>
    </source>
</evidence>
<sequence>MSGGVESGGWKNMDRSRGVLCPPFEKLLSKNVYGEETIGRLIGKVSRNRQISGRRGR</sequence>
<proteinExistence type="predicted"/>
<reference evidence="1 2" key="1">
    <citation type="submission" date="2020-04" db="EMBL/GenBank/DDBJ databases">
        <authorList>
            <person name="Hogendoorn C."/>
        </authorList>
    </citation>
    <scope>NUCLEOTIDE SEQUENCE [LARGE SCALE GENOMIC DNA]</scope>
    <source>
        <strain evidence="1">COOX1</strain>
    </source>
</reference>
<accession>A0A6F9EH92</accession>
<name>A0A6F9EH92_9BACL</name>
<protein>
    <submittedName>
        <fullName evidence="1">Uncharacterized protein</fullName>
    </submittedName>
</protein>
<gene>
    <name evidence="1" type="ORF">COOX1_3477</name>
</gene>
<dbReference type="EMBL" id="LR792683">
    <property type="protein sequence ID" value="CAB3396231.1"/>
    <property type="molecule type" value="Genomic_DNA"/>
</dbReference>
<dbReference type="Proteomes" id="UP000502196">
    <property type="component" value="Chromosome"/>
</dbReference>
<organism evidence="1 2">
    <name type="scientific">Kyrpidia spormannii</name>
    <dbReference type="NCBI Taxonomy" id="2055160"/>
    <lineage>
        <taxon>Bacteria</taxon>
        <taxon>Bacillati</taxon>
        <taxon>Bacillota</taxon>
        <taxon>Bacilli</taxon>
        <taxon>Bacillales</taxon>
        <taxon>Alicyclobacillaceae</taxon>
        <taxon>Kyrpidia</taxon>
    </lineage>
</organism>
<evidence type="ECO:0000313" key="1">
    <source>
        <dbReference type="EMBL" id="CAB3396231.1"/>
    </source>
</evidence>
<dbReference type="AlphaFoldDB" id="A0A6F9EH92"/>